<comment type="caution">
    <text evidence="2">The sequence shown here is derived from an EMBL/GenBank/DDBJ whole genome shotgun (WGS) entry which is preliminary data.</text>
</comment>
<proteinExistence type="predicted"/>
<evidence type="ECO:0000313" key="2">
    <source>
        <dbReference type="EMBL" id="KAL0057746.1"/>
    </source>
</evidence>
<protein>
    <submittedName>
        <fullName evidence="2">Uncharacterized protein</fullName>
    </submittedName>
</protein>
<gene>
    <name evidence="2" type="ORF">AAF712_015601</name>
</gene>
<keyword evidence="1" id="KW-1133">Transmembrane helix</keyword>
<organism evidence="2 3">
    <name type="scientific">Marasmius tenuissimus</name>
    <dbReference type="NCBI Taxonomy" id="585030"/>
    <lineage>
        <taxon>Eukaryota</taxon>
        <taxon>Fungi</taxon>
        <taxon>Dikarya</taxon>
        <taxon>Basidiomycota</taxon>
        <taxon>Agaricomycotina</taxon>
        <taxon>Agaricomycetes</taxon>
        <taxon>Agaricomycetidae</taxon>
        <taxon>Agaricales</taxon>
        <taxon>Marasmiineae</taxon>
        <taxon>Marasmiaceae</taxon>
        <taxon>Marasmius</taxon>
    </lineage>
</organism>
<sequence>MDGSSLLREYLIEYTDPLFYSCLIGIGCFGVCLAQTWTYIKSNDDKRPLQVVVALL</sequence>
<dbReference type="EMBL" id="JBBXMP010000445">
    <property type="protein sequence ID" value="KAL0057746.1"/>
    <property type="molecule type" value="Genomic_DNA"/>
</dbReference>
<evidence type="ECO:0000256" key="1">
    <source>
        <dbReference type="SAM" id="Phobius"/>
    </source>
</evidence>
<keyword evidence="3" id="KW-1185">Reference proteome</keyword>
<evidence type="ECO:0000313" key="3">
    <source>
        <dbReference type="Proteomes" id="UP001437256"/>
    </source>
</evidence>
<keyword evidence="1" id="KW-0812">Transmembrane</keyword>
<feature type="non-terminal residue" evidence="2">
    <location>
        <position position="56"/>
    </location>
</feature>
<dbReference type="Proteomes" id="UP001437256">
    <property type="component" value="Unassembled WGS sequence"/>
</dbReference>
<reference evidence="2 3" key="1">
    <citation type="submission" date="2024-05" db="EMBL/GenBank/DDBJ databases">
        <title>A draft genome resource for the thread blight pathogen Marasmius tenuissimus strain MS-2.</title>
        <authorList>
            <person name="Yulfo-Soto G.E."/>
            <person name="Baruah I.K."/>
            <person name="Amoako-Attah I."/>
            <person name="Bukari Y."/>
            <person name="Meinhardt L.W."/>
            <person name="Bailey B.A."/>
            <person name="Cohen S.P."/>
        </authorList>
    </citation>
    <scope>NUCLEOTIDE SEQUENCE [LARGE SCALE GENOMIC DNA]</scope>
    <source>
        <strain evidence="2 3">MS-2</strain>
    </source>
</reference>
<keyword evidence="1" id="KW-0472">Membrane</keyword>
<accession>A0ABR2Z819</accession>
<feature type="transmembrane region" description="Helical" evidence="1">
    <location>
        <begin position="18"/>
        <end position="40"/>
    </location>
</feature>
<name>A0ABR2Z819_9AGAR</name>